<name>X0SN97_9ZZZZ</name>
<feature type="non-terminal residue" evidence="1">
    <location>
        <position position="82"/>
    </location>
</feature>
<evidence type="ECO:0000313" key="1">
    <source>
        <dbReference type="EMBL" id="GAF82514.1"/>
    </source>
</evidence>
<comment type="caution">
    <text evidence="1">The sequence shown here is derived from an EMBL/GenBank/DDBJ whole genome shotgun (WGS) entry which is preliminary data.</text>
</comment>
<sequence>MTEVYSKLLDAWKKEVKFNDLQALPEGFYAEMVGYVSQLREQTRMIDKTSLKGRISVKEKDNAEKLLREISNLRLRKIVLAE</sequence>
<proteinExistence type="predicted"/>
<gene>
    <name evidence="1" type="ORF">S01H1_09231</name>
</gene>
<dbReference type="EMBL" id="BARS01004717">
    <property type="protein sequence ID" value="GAF82514.1"/>
    <property type="molecule type" value="Genomic_DNA"/>
</dbReference>
<dbReference type="AlphaFoldDB" id="X0SN97"/>
<dbReference type="Gene3D" id="1.20.58.1030">
    <property type="match status" value="1"/>
</dbReference>
<organism evidence="1">
    <name type="scientific">marine sediment metagenome</name>
    <dbReference type="NCBI Taxonomy" id="412755"/>
    <lineage>
        <taxon>unclassified sequences</taxon>
        <taxon>metagenomes</taxon>
        <taxon>ecological metagenomes</taxon>
    </lineage>
</organism>
<accession>X0SN97</accession>
<evidence type="ECO:0008006" key="2">
    <source>
        <dbReference type="Google" id="ProtNLM"/>
    </source>
</evidence>
<reference evidence="1" key="1">
    <citation type="journal article" date="2014" name="Front. Microbiol.">
        <title>High frequency of phylogenetically diverse reductive dehalogenase-homologous genes in deep subseafloor sedimentary metagenomes.</title>
        <authorList>
            <person name="Kawai M."/>
            <person name="Futagami T."/>
            <person name="Toyoda A."/>
            <person name="Takaki Y."/>
            <person name="Nishi S."/>
            <person name="Hori S."/>
            <person name="Arai W."/>
            <person name="Tsubouchi T."/>
            <person name="Morono Y."/>
            <person name="Uchiyama I."/>
            <person name="Ito T."/>
            <person name="Fujiyama A."/>
            <person name="Inagaki F."/>
            <person name="Takami H."/>
        </authorList>
    </citation>
    <scope>NUCLEOTIDE SEQUENCE</scope>
    <source>
        <strain evidence="1">Expedition CK06-06</strain>
    </source>
</reference>
<protein>
    <recommendedName>
        <fullName evidence="2">GINS subunit domain-containing protein</fullName>
    </recommendedName>
</protein>